<dbReference type="NCBIfam" id="TIGR00839">
    <property type="entry name" value="aspA"/>
    <property type="match status" value="1"/>
</dbReference>
<dbReference type="InterPro" id="IPR000362">
    <property type="entry name" value="Fumarate_lyase_fam"/>
</dbReference>
<dbReference type="FunFam" id="1.10.275.10:FF:000001">
    <property type="entry name" value="Fumarate hydratase, mitochondrial"/>
    <property type="match status" value="1"/>
</dbReference>
<dbReference type="PANTHER" id="PTHR42696:SF2">
    <property type="entry name" value="ASPARTATE AMMONIA-LYASE"/>
    <property type="match status" value="1"/>
</dbReference>
<evidence type="ECO:0000259" key="8">
    <source>
        <dbReference type="Pfam" id="PF10415"/>
    </source>
</evidence>
<dbReference type="SUPFAM" id="SSF48557">
    <property type="entry name" value="L-aspartase-like"/>
    <property type="match status" value="1"/>
</dbReference>
<dbReference type="STRING" id="1125699.HMPREF9194_01262"/>
<dbReference type="Gene3D" id="1.10.275.10">
    <property type="entry name" value="Fumarase/aspartase (N-terminal domain)"/>
    <property type="match status" value="1"/>
</dbReference>
<organism evidence="9 10">
    <name type="scientific">Treponema maltophilum ATCC 51939</name>
    <dbReference type="NCBI Taxonomy" id="1125699"/>
    <lineage>
        <taxon>Bacteria</taxon>
        <taxon>Pseudomonadati</taxon>
        <taxon>Spirochaetota</taxon>
        <taxon>Spirochaetia</taxon>
        <taxon>Spirochaetales</taxon>
        <taxon>Treponemataceae</taxon>
        <taxon>Treponema</taxon>
    </lineage>
</organism>
<name>S3K0A0_TREMA</name>
<comment type="catalytic activity">
    <reaction evidence="6">
        <text>L-aspartate = fumarate + NH4(+)</text>
        <dbReference type="Rhea" id="RHEA:16601"/>
        <dbReference type="ChEBI" id="CHEBI:28938"/>
        <dbReference type="ChEBI" id="CHEBI:29806"/>
        <dbReference type="ChEBI" id="CHEBI:29991"/>
        <dbReference type="EC" id="4.3.1.1"/>
    </reaction>
</comment>
<dbReference type="PRINTS" id="PR00145">
    <property type="entry name" value="ARGSUCLYASE"/>
</dbReference>
<protein>
    <recommendedName>
        <fullName evidence="3 5">Aspartate ammonia-lyase</fullName>
        <shortName evidence="6">Aspartase</shortName>
        <ecNumber evidence="2 5">4.3.1.1</ecNumber>
    </recommendedName>
</protein>
<dbReference type="FunFam" id="1.10.40.30:FF:000002">
    <property type="entry name" value="Fumarate hydratase class II"/>
    <property type="match status" value="1"/>
</dbReference>
<dbReference type="AlphaFoldDB" id="S3K0A0"/>
<dbReference type="PATRIC" id="fig|1125699.3.peg.1280"/>
<feature type="domain" description="Fumarase C C-terminal" evidence="8">
    <location>
        <begin position="406"/>
        <end position="459"/>
    </location>
</feature>
<dbReference type="InterPro" id="IPR024083">
    <property type="entry name" value="Fumarase/histidase_N"/>
</dbReference>
<dbReference type="eggNOG" id="COG1027">
    <property type="taxonomic scope" value="Bacteria"/>
</dbReference>
<dbReference type="EC" id="4.3.1.1" evidence="2 5"/>
<accession>S3K0A0</accession>
<dbReference type="GO" id="GO:0008797">
    <property type="term" value="F:aspartate ammonia-lyase activity"/>
    <property type="evidence" value="ECO:0007669"/>
    <property type="project" value="UniProtKB-UniRule"/>
</dbReference>
<proteinExistence type="inferred from homology"/>
<dbReference type="EMBL" id="ATFF01000006">
    <property type="protein sequence ID" value="EPF30935.1"/>
    <property type="molecule type" value="Genomic_DNA"/>
</dbReference>
<evidence type="ECO:0000256" key="4">
    <source>
        <dbReference type="ARBA" id="ARBA00023239"/>
    </source>
</evidence>
<dbReference type="OrthoDB" id="9802809at2"/>
<dbReference type="RefSeq" id="WP_016525546.1">
    <property type="nucleotide sequence ID" value="NZ_KE332518.1"/>
</dbReference>
<evidence type="ECO:0000256" key="6">
    <source>
        <dbReference type="RuleBase" id="RU362017"/>
    </source>
</evidence>
<dbReference type="Pfam" id="PF10415">
    <property type="entry name" value="FumaraseC_C"/>
    <property type="match status" value="1"/>
</dbReference>
<dbReference type="GO" id="GO:0006099">
    <property type="term" value="P:tricarboxylic acid cycle"/>
    <property type="evidence" value="ECO:0007669"/>
    <property type="project" value="InterPro"/>
</dbReference>
<gene>
    <name evidence="9" type="ORF">HMPREF9194_01262</name>
</gene>
<dbReference type="GO" id="GO:0005829">
    <property type="term" value="C:cytosol"/>
    <property type="evidence" value="ECO:0007669"/>
    <property type="project" value="TreeGrafter"/>
</dbReference>
<sequence length="467" mass="50819">MRIEHDLLGEREIPEDAYYGIQTLRAIENFSITGIKLFLYPQLIYALAQVKTAAARANRDMGLLPDTLYQAIEKACAEVIAGKFNGEFIVDMVQGGAGTSTNMNANEVIANRALELLGHKKGEYSYCHPNNHVNLSQSTNDAYPTAVKIALHDGNKKLTAELEKLIQAMRKKAHEFAGILKMGRTQLQDAVPMTLGQTFEAYAVTLEEEIQRLNENARLFLEINMGATAIGTGINSEPGYAEKVTAHLSEITGTSLVSAPNLIEATQDTGSFVMYSSSVKRLAVKLSKICNDLRLLSSGPRCGINEINLPPMQPGSSIMPGKVNPVIPEAVNQTAFKVIGNDLTVTLASEAGQLELNVFEPVIAFSLFQSQDMLCNAMATLRKRCIEGITANAEHCRNMVYNSIGLVTAVSPAIGYEAATEIAKTALKTGTSVYDLILEKGLLTKEQLDDILNPESMTHPRKLKLGE</sequence>
<dbReference type="Proteomes" id="UP000014541">
    <property type="component" value="Unassembled WGS sequence"/>
</dbReference>
<evidence type="ECO:0000256" key="5">
    <source>
        <dbReference type="NCBIfam" id="TIGR00839"/>
    </source>
</evidence>
<dbReference type="PRINTS" id="PR00149">
    <property type="entry name" value="FUMRATELYASE"/>
</dbReference>
<dbReference type="InterPro" id="IPR008948">
    <property type="entry name" value="L-Aspartase-like"/>
</dbReference>
<dbReference type="PROSITE" id="PS00163">
    <property type="entry name" value="FUMARATE_LYASES"/>
    <property type="match status" value="1"/>
</dbReference>
<dbReference type="FunFam" id="1.20.200.10:FF:000001">
    <property type="entry name" value="Fumarate hydratase, mitochondrial"/>
    <property type="match status" value="1"/>
</dbReference>
<evidence type="ECO:0000313" key="9">
    <source>
        <dbReference type="EMBL" id="EPF30935.1"/>
    </source>
</evidence>
<dbReference type="GO" id="GO:0006531">
    <property type="term" value="P:aspartate metabolic process"/>
    <property type="evidence" value="ECO:0007669"/>
    <property type="project" value="InterPro"/>
</dbReference>
<keyword evidence="10" id="KW-1185">Reference proteome</keyword>
<evidence type="ECO:0000256" key="2">
    <source>
        <dbReference type="ARBA" id="ARBA00012992"/>
    </source>
</evidence>
<dbReference type="InterPro" id="IPR018951">
    <property type="entry name" value="Fumarase_C_C"/>
</dbReference>
<dbReference type="PANTHER" id="PTHR42696">
    <property type="entry name" value="ASPARTATE AMMONIA-LYASE"/>
    <property type="match status" value="1"/>
</dbReference>
<reference evidence="9 10" key="1">
    <citation type="submission" date="2013-04" db="EMBL/GenBank/DDBJ databases">
        <title>The Genome Sequence of Treponema maltophilum ATCC 51939.</title>
        <authorList>
            <consortium name="The Broad Institute Genomics Platform"/>
            <person name="Earl A."/>
            <person name="Ward D."/>
            <person name="Feldgarden M."/>
            <person name="Gevers D."/>
            <person name="Leonetti C."/>
            <person name="Blanton J.M."/>
            <person name="Dewhirst F.E."/>
            <person name="Izard J."/>
            <person name="Walker B."/>
            <person name="Young S."/>
            <person name="Zeng Q."/>
            <person name="Gargeya S."/>
            <person name="Fitzgerald M."/>
            <person name="Haas B."/>
            <person name="Abouelleil A."/>
            <person name="Allen A.W."/>
            <person name="Alvarado L."/>
            <person name="Arachchi H.M."/>
            <person name="Berlin A.M."/>
            <person name="Chapman S.B."/>
            <person name="Gainer-Dewar J."/>
            <person name="Goldberg J."/>
            <person name="Griggs A."/>
            <person name="Gujja S."/>
            <person name="Hansen M."/>
            <person name="Howarth C."/>
            <person name="Imamovic A."/>
            <person name="Ireland A."/>
            <person name="Larimer J."/>
            <person name="McCowan C."/>
            <person name="Murphy C."/>
            <person name="Pearson M."/>
            <person name="Poon T.W."/>
            <person name="Priest M."/>
            <person name="Roberts A."/>
            <person name="Saif S."/>
            <person name="Shea T."/>
            <person name="Sisk P."/>
            <person name="Sykes S."/>
            <person name="Wortman J."/>
            <person name="Nusbaum C."/>
            <person name="Birren B."/>
        </authorList>
    </citation>
    <scope>NUCLEOTIDE SEQUENCE [LARGE SCALE GENOMIC DNA]</scope>
    <source>
        <strain evidence="9 10">ATCC 51939</strain>
    </source>
</reference>
<feature type="domain" description="Fumarate lyase N-terminal" evidence="7">
    <location>
        <begin position="9"/>
        <end position="340"/>
    </location>
</feature>
<dbReference type="InterPro" id="IPR004708">
    <property type="entry name" value="ApsA"/>
</dbReference>
<dbReference type="InterPro" id="IPR020557">
    <property type="entry name" value="Fumarate_lyase_CS"/>
</dbReference>
<dbReference type="InterPro" id="IPR051546">
    <property type="entry name" value="Aspartate_Ammonia-Lyase"/>
</dbReference>
<evidence type="ECO:0000313" key="10">
    <source>
        <dbReference type="Proteomes" id="UP000014541"/>
    </source>
</evidence>
<comment type="similarity">
    <text evidence="1 6">Belongs to the class-II fumarase/aspartase family. Aspartase subfamily.</text>
</comment>
<evidence type="ECO:0000256" key="3">
    <source>
        <dbReference type="ARBA" id="ARBA00016146"/>
    </source>
</evidence>
<dbReference type="Gene3D" id="1.10.40.30">
    <property type="entry name" value="Fumarase/aspartase (C-terminal domain)"/>
    <property type="match status" value="1"/>
</dbReference>
<evidence type="ECO:0000256" key="1">
    <source>
        <dbReference type="ARBA" id="ARBA00005596"/>
    </source>
</evidence>
<dbReference type="Pfam" id="PF00206">
    <property type="entry name" value="Lyase_1"/>
    <property type="match status" value="1"/>
</dbReference>
<evidence type="ECO:0000259" key="7">
    <source>
        <dbReference type="Pfam" id="PF00206"/>
    </source>
</evidence>
<dbReference type="InterPro" id="IPR022761">
    <property type="entry name" value="Fumarate_lyase_N"/>
</dbReference>
<dbReference type="NCBIfam" id="NF008909">
    <property type="entry name" value="PRK12273.1"/>
    <property type="match status" value="1"/>
</dbReference>
<comment type="caution">
    <text evidence="9">The sequence shown here is derived from an EMBL/GenBank/DDBJ whole genome shotgun (WGS) entry which is preliminary data.</text>
</comment>
<dbReference type="Gene3D" id="1.20.200.10">
    <property type="entry name" value="Fumarase/aspartase (Central domain)"/>
    <property type="match status" value="1"/>
</dbReference>
<dbReference type="HOGENOM" id="CLU_021594_4_1_12"/>
<keyword evidence="4 6" id="KW-0456">Lyase</keyword>
<dbReference type="CDD" id="cd01357">
    <property type="entry name" value="Aspartase"/>
    <property type="match status" value="1"/>
</dbReference>